<dbReference type="AlphaFoldDB" id="A0A2N5GKB6"/>
<name>A0A2N5GKB6_9BACI</name>
<dbReference type="OrthoDB" id="9766061at2"/>
<dbReference type="InterPro" id="IPR021229">
    <property type="entry name" value="DUF2800"/>
</dbReference>
<evidence type="ECO:0000313" key="2">
    <source>
        <dbReference type="EMBL" id="PLR95008.1"/>
    </source>
</evidence>
<gene>
    <name evidence="1" type="ORF">CU635_13930</name>
    <name evidence="2" type="ORF">CVD25_15405</name>
</gene>
<comment type="caution">
    <text evidence="1">The sequence shown here is derived from an EMBL/GenBank/DDBJ whole genome shotgun (WGS) entry which is preliminary data.</text>
</comment>
<reference evidence="1 3" key="1">
    <citation type="submission" date="2017-11" db="EMBL/GenBank/DDBJ databases">
        <title>Comparitive Functional Genomics of Dry Heat Resistant strains isolated from the Viking Spacecraft.</title>
        <authorList>
            <person name="Seuylemezian A."/>
            <person name="Cooper K."/>
            <person name="Vaishampayan P."/>
        </authorList>
    </citation>
    <scope>NUCLEOTIDE SEQUENCE [LARGE SCALE GENOMIC DNA]</scope>
    <source>
        <strain evidence="1 3">M4.6</strain>
    </source>
</reference>
<evidence type="ECO:0000313" key="1">
    <source>
        <dbReference type="EMBL" id="PLR81854.1"/>
    </source>
</evidence>
<accession>A0A2N5GKB6</accession>
<organism evidence="1 3">
    <name type="scientific">Bacillus canaveralius</name>
    <dbReference type="NCBI Taxonomy" id="1403243"/>
    <lineage>
        <taxon>Bacteria</taxon>
        <taxon>Bacillati</taxon>
        <taxon>Bacillota</taxon>
        <taxon>Bacilli</taxon>
        <taxon>Bacillales</taxon>
        <taxon>Bacillaceae</taxon>
        <taxon>Bacillus</taxon>
    </lineage>
</organism>
<reference evidence="2 4" key="2">
    <citation type="submission" date="2017-12" db="EMBL/GenBank/DDBJ databases">
        <title>Comparative Functional Genomics of Dry Heat Resistant strains isolated from the Viking Spacecraft.</title>
        <authorList>
            <person name="Seuylemezian A."/>
            <person name="Cooper K."/>
            <person name="Vaishampayan P."/>
        </authorList>
    </citation>
    <scope>NUCLEOTIDE SEQUENCE [LARGE SCALE GENOMIC DNA]</scope>
    <source>
        <strain evidence="2 4">ATCC 29669</strain>
    </source>
</reference>
<proteinExistence type="predicted"/>
<dbReference type="Proteomes" id="UP000234951">
    <property type="component" value="Unassembled WGS sequence"/>
</dbReference>
<evidence type="ECO:0000313" key="3">
    <source>
        <dbReference type="Proteomes" id="UP000234951"/>
    </source>
</evidence>
<dbReference type="EMBL" id="PGVA01000029">
    <property type="protein sequence ID" value="PLR81854.1"/>
    <property type="molecule type" value="Genomic_DNA"/>
</dbReference>
<sequence length="146" mass="16463">MVSGKSARKYTDEQKVYDVLTEQYDPNRVATRKLLSITALEQEIGPDAFRTMLQGLVVKPNGKPTLVPDRDVRPESYVIVYQEPWRTLQTSCTQCDESIEKKGKKNSPRCDIRSGTIMILVNFNDTDTANVGTALLLCYTKVSTKQ</sequence>
<evidence type="ECO:0000313" key="4">
    <source>
        <dbReference type="Proteomes" id="UP000235114"/>
    </source>
</evidence>
<dbReference type="Pfam" id="PF10926">
    <property type="entry name" value="DUF2800"/>
    <property type="match status" value="1"/>
</dbReference>
<keyword evidence="4" id="KW-1185">Reference proteome</keyword>
<protein>
    <submittedName>
        <fullName evidence="1">Uncharacterized protein</fullName>
    </submittedName>
</protein>
<dbReference type="Proteomes" id="UP000235114">
    <property type="component" value="Unassembled WGS sequence"/>
</dbReference>
<dbReference type="EMBL" id="PGVD01000043">
    <property type="protein sequence ID" value="PLR95008.1"/>
    <property type="molecule type" value="Genomic_DNA"/>
</dbReference>